<dbReference type="Gene3D" id="3.60.21.10">
    <property type="match status" value="1"/>
</dbReference>
<evidence type="ECO:0000259" key="9">
    <source>
        <dbReference type="Pfam" id="PF12320"/>
    </source>
</evidence>
<dbReference type="NCBIfam" id="TIGR00619">
    <property type="entry name" value="sbcd"/>
    <property type="match status" value="1"/>
</dbReference>
<dbReference type="PANTHER" id="PTHR30337">
    <property type="entry name" value="COMPONENT OF ATP-DEPENDENT DSDNA EXONUCLEASE"/>
    <property type="match status" value="1"/>
</dbReference>
<keyword evidence="11" id="KW-1185">Reference proteome</keyword>
<comment type="function">
    <text evidence="7">SbcCD cleaves DNA hairpin structures. These structures can inhibit DNA replication and are intermediates in certain DNA recombination reactions. The complex acts as a 3'-&gt;5' double strand exonuclease that can open hairpins. It also has a 5' single-strand endonuclease activity.</text>
</comment>
<dbReference type="Gene3D" id="3.30.160.720">
    <property type="match status" value="1"/>
</dbReference>
<proteinExistence type="inferred from homology"/>
<comment type="similarity">
    <text evidence="1 7">Belongs to the SbcD family.</text>
</comment>
<dbReference type="GO" id="GO:0004519">
    <property type="term" value="F:endonuclease activity"/>
    <property type="evidence" value="ECO:0007669"/>
    <property type="project" value="UniProtKB-KW"/>
</dbReference>
<dbReference type="Pfam" id="PF12320">
    <property type="entry name" value="SbcD_C"/>
    <property type="match status" value="1"/>
</dbReference>
<dbReference type="InterPro" id="IPR004593">
    <property type="entry name" value="SbcD"/>
</dbReference>
<keyword evidence="7" id="KW-0233">DNA recombination</keyword>
<keyword evidence="6 7" id="KW-0269">Exonuclease</keyword>
<sequence>MKILHTSDWHLGQHFIGKSRAGEHQAFITWLLMQIVEHKIDAVIIAGDVFDTGAPPSYAREIYNRFVVEINQLNCQLVVLGGNHDSVSTLNESKALLAYLNTQVIANVTEDLEAQIITLNHCHGDNKGKAGAILCAIPFIRPKDVMTSKAGESGADKQQALGQAIKDHYATLYQLAVIKKESLNAELPIVATGHLTALGVKTSDSVRDIYIGSLEAFSASEFPPADYIALGHIHRPQVVAKSEHIRYCGSPIPLSFDELGTDKQVLVAEFENGKLKQTISLKVPLFQPMAVIKGDLESIENQLKAFESHSEDLPVWLYIEVQTQDYLNDLQQRVSLLTADLHVEVLQLRRARTNRQVSIQRQQKEVLAELSPMDVFERRLSQEVFDTQDEQEKAIRITETFKAIVLDVQEVKA</sequence>
<dbReference type="GO" id="GO:0006310">
    <property type="term" value="P:DNA recombination"/>
    <property type="evidence" value="ECO:0007669"/>
    <property type="project" value="UniProtKB-KW"/>
</dbReference>
<feature type="domain" description="Nuclease SbcCD subunit D C-terminal" evidence="9">
    <location>
        <begin position="286"/>
        <end position="383"/>
    </location>
</feature>
<keyword evidence="7" id="KW-0255">Endonuclease</keyword>
<dbReference type="InterPro" id="IPR041796">
    <property type="entry name" value="Mre11_N"/>
</dbReference>
<dbReference type="Pfam" id="PF00149">
    <property type="entry name" value="Metallophos"/>
    <property type="match status" value="1"/>
</dbReference>
<reference evidence="10 11" key="1">
    <citation type="submission" date="2016-10" db="EMBL/GenBank/DDBJ databases">
        <authorList>
            <person name="de Groot N.N."/>
        </authorList>
    </citation>
    <scope>NUCLEOTIDE SEQUENCE [LARGE SCALE GENOMIC DNA]</scope>
    <source>
        <strain evidence="10 11">DSM 6059</strain>
    </source>
</reference>
<keyword evidence="7" id="KW-0235">DNA replication</keyword>
<evidence type="ECO:0000256" key="4">
    <source>
        <dbReference type="ARBA" id="ARBA00022722"/>
    </source>
</evidence>
<keyword evidence="5 7" id="KW-0378">Hydrolase</keyword>
<evidence type="ECO:0000256" key="3">
    <source>
        <dbReference type="ARBA" id="ARBA00013365"/>
    </source>
</evidence>
<dbReference type="GO" id="GO:0006260">
    <property type="term" value="P:DNA replication"/>
    <property type="evidence" value="ECO:0007669"/>
    <property type="project" value="UniProtKB-KW"/>
</dbReference>
<evidence type="ECO:0000313" key="11">
    <source>
        <dbReference type="Proteomes" id="UP000198862"/>
    </source>
</evidence>
<gene>
    <name evidence="7" type="primary">sbcD</name>
    <name evidence="10" type="ORF">SAMN02745724_02367</name>
</gene>
<dbReference type="InterPro" id="IPR026843">
    <property type="entry name" value="SbcD_C"/>
</dbReference>
<evidence type="ECO:0000256" key="6">
    <source>
        <dbReference type="ARBA" id="ARBA00022839"/>
    </source>
</evidence>
<dbReference type="STRING" id="1123010.SAMN02745724_02367"/>
<evidence type="ECO:0000256" key="1">
    <source>
        <dbReference type="ARBA" id="ARBA00010555"/>
    </source>
</evidence>
<evidence type="ECO:0000259" key="8">
    <source>
        <dbReference type="Pfam" id="PF00149"/>
    </source>
</evidence>
<dbReference type="NCBIfam" id="NF008206">
    <property type="entry name" value="PRK10966.1"/>
    <property type="match status" value="1"/>
</dbReference>
<organism evidence="10 11">
    <name type="scientific">Pseudoalteromonas denitrificans DSM 6059</name>
    <dbReference type="NCBI Taxonomy" id="1123010"/>
    <lineage>
        <taxon>Bacteria</taxon>
        <taxon>Pseudomonadati</taxon>
        <taxon>Pseudomonadota</taxon>
        <taxon>Gammaproteobacteria</taxon>
        <taxon>Alteromonadales</taxon>
        <taxon>Pseudoalteromonadaceae</taxon>
        <taxon>Pseudoalteromonas</taxon>
    </lineage>
</organism>
<dbReference type="PANTHER" id="PTHR30337:SF0">
    <property type="entry name" value="NUCLEASE SBCCD SUBUNIT D"/>
    <property type="match status" value="1"/>
</dbReference>
<dbReference type="Proteomes" id="UP000198862">
    <property type="component" value="Unassembled WGS sequence"/>
</dbReference>
<dbReference type="OrthoDB" id="9773856at2"/>
<dbReference type="AlphaFoldDB" id="A0A1I1LFZ8"/>
<dbReference type="InterPro" id="IPR004843">
    <property type="entry name" value="Calcineurin-like_PHP"/>
</dbReference>
<comment type="subunit">
    <text evidence="2 7">Heterodimer of SbcC and SbcD.</text>
</comment>
<dbReference type="CDD" id="cd00840">
    <property type="entry name" value="MPP_Mre11_N"/>
    <property type="match status" value="1"/>
</dbReference>
<dbReference type="InterPro" id="IPR050535">
    <property type="entry name" value="DNA_Repair-Maintenance_Comp"/>
</dbReference>
<dbReference type="RefSeq" id="WP_091983923.1">
    <property type="nucleotide sequence ID" value="NZ_FOLO01000016.1"/>
</dbReference>
<evidence type="ECO:0000256" key="2">
    <source>
        <dbReference type="ARBA" id="ARBA00011322"/>
    </source>
</evidence>
<protein>
    <recommendedName>
        <fullName evidence="3 7">Nuclease SbcCD subunit D</fullName>
    </recommendedName>
</protein>
<dbReference type="EMBL" id="FOLO01000016">
    <property type="protein sequence ID" value="SFC72087.1"/>
    <property type="molecule type" value="Genomic_DNA"/>
</dbReference>
<dbReference type="InterPro" id="IPR029052">
    <property type="entry name" value="Metallo-depent_PP-like"/>
</dbReference>
<evidence type="ECO:0000256" key="5">
    <source>
        <dbReference type="ARBA" id="ARBA00022801"/>
    </source>
</evidence>
<keyword evidence="4 7" id="KW-0540">Nuclease</keyword>
<feature type="domain" description="Calcineurin-like phosphoesterase" evidence="8">
    <location>
        <begin position="1"/>
        <end position="236"/>
    </location>
</feature>
<dbReference type="GO" id="GO:0008408">
    <property type="term" value="F:3'-5' exonuclease activity"/>
    <property type="evidence" value="ECO:0007669"/>
    <property type="project" value="InterPro"/>
</dbReference>
<dbReference type="SUPFAM" id="SSF56300">
    <property type="entry name" value="Metallo-dependent phosphatases"/>
    <property type="match status" value="1"/>
</dbReference>
<accession>A0A1I1LFZ8</accession>
<evidence type="ECO:0000313" key="10">
    <source>
        <dbReference type="EMBL" id="SFC72087.1"/>
    </source>
</evidence>
<evidence type="ECO:0000256" key="7">
    <source>
        <dbReference type="RuleBase" id="RU363069"/>
    </source>
</evidence>
<name>A0A1I1LFZ8_9GAMM</name>